<evidence type="ECO:0000256" key="1">
    <source>
        <dbReference type="SAM" id="Phobius"/>
    </source>
</evidence>
<reference evidence="2" key="1">
    <citation type="submission" date="2020-10" db="EMBL/GenBank/DDBJ databases">
        <authorList>
            <person name="Kikuchi T."/>
        </authorList>
    </citation>
    <scope>NUCLEOTIDE SEQUENCE</scope>
    <source>
        <strain evidence="2">NKZ352</strain>
    </source>
</reference>
<dbReference type="InterPro" id="IPR005047">
    <property type="entry name" value="7TM_GPCR_serpentine_rcpt_Srxa"/>
</dbReference>
<keyword evidence="1" id="KW-0812">Transmembrane</keyword>
<evidence type="ECO:0000313" key="2">
    <source>
        <dbReference type="EMBL" id="CAD6199209.1"/>
    </source>
</evidence>
<gene>
    <name evidence="2" type="ORF">CAUJ_LOCUS15113</name>
</gene>
<feature type="transmembrane region" description="Helical" evidence="1">
    <location>
        <begin position="118"/>
        <end position="136"/>
    </location>
</feature>
<proteinExistence type="predicted"/>
<sequence>MVVNGPQKVPPIPTVDRYFIGSILLLIHVFSISFNVCLLVAVRRFSRRHTFPTVYIYLMIVSDLLGNFFGGFQFCFPYFLSDERAEAYVKHFGLYVYILTAIPYCHRFFIIPLMTFNPVLYISIIANINFVFYVNSRGFIHNILSNPVLGGHISAQKIMERGNDGPTHNCVSYSDIGNAKRTCSGQFWTILGIP</sequence>
<organism evidence="2 3">
    <name type="scientific">Caenorhabditis auriculariae</name>
    <dbReference type="NCBI Taxonomy" id="2777116"/>
    <lineage>
        <taxon>Eukaryota</taxon>
        <taxon>Metazoa</taxon>
        <taxon>Ecdysozoa</taxon>
        <taxon>Nematoda</taxon>
        <taxon>Chromadorea</taxon>
        <taxon>Rhabditida</taxon>
        <taxon>Rhabditina</taxon>
        <taxon>Rhabditomorpha</taxon>
        <taxon>Rhabditoidea</taxon>
        <taxon>Rhabditidae</taxon>
        <taxon>Peloderinae</taxon>
        <taxon>Caenorhabditis</taxon>
    </lineage>
</organism>
<dbReference type="EMBL" id="CAJGYM010000161">
    <property type="protein sequence ID" value="CAD6199209.1"/>
    <property type="molecule type" value="Genomic_DNA"/>
</dbReference>
<feature type="transmembrane region" description="Helical" evidence="1">
    <location>
        <begin position="54"/>
        <end position="80"/>
    </location>
</feature>
<comment type="caution">
    <text evidence="2">The sequence shown here is derived from an EMBL/GenBank/DDBJ whole genome shotgun (WGS) entry which is preliminary data.</text>
</comment>
<name>A0A8S1HSX9_9PELO</name>
<feature type="transmembrane region" description="Helical" evidence="1">
    <location>
        <begin position="92"/>
        <end position="111"/>
    </location>
</feature>
<keyword evidence="1" id="KW-0472">Membrane</keyword>
<evidence type="ECO:0000313" key="3">
    <source>
        <dbReference type="Proteomes" id="UP000835052"/>
    </source>
</evidence>
<dbReference type="AlphaFoldDB" id="A0A8S1HSX9"/>
<protein>
    <recommendedName>
        <fullName evidence="4">G protein-coupled receptor</fullName>
    </recommendedName>
</protein>
<feature type="transmembrane region" description="Helical" evidence="1">
    <location>
        <begin position="18"/>
        <end position="42"/>
    </location>
</feature>
<keyword evidence="1" id="KW-1133">Transmembrane helix</keyword>
<dbReference type="PANTHER" id="PTHR23018">
    <property type="entry name" value="SERPENTINE RECEPTOR, CLASS XA-RELATED"/>
    <property type="match status" value="1"/>
</dbReference>
<dbReference type="Proteomes" id="UP000835052">
    <property type="component" value="Unassembled WGS sequence"/>
</dbReference>
<accession>A0A8S1HSX9</accession>
<keyword evidence="3" id="KW-1185">Reference proteome</keyword>
<evidence type="ECO:0008006" key="4">
    <source>
        <dbReference type="Google" id="ProtNLM"/>
    </source>
</evidence>